<protein>
    <submittedName>
        <fullName evidence="1">Uncharacterized protein</fullName>
    </submittedName>
</protein>
<proteinExistence type="predicted"/>
<comment type="caution">
    <text evidence="1">The sequence shown here is derived from an EMBL/GenBank/DDBJ whole genome shotgun (WGS) entry which is preliminary data.</text>
</comment>
<sequence length="132" mass="15364">MDIEIHFLASKVPGVGNTDENIVLFSHFEFRLWLEGRIKCEIVQRPTSSRLASEHLKPPFFRQQGPYLPRVPAEQASPQHILDCLELDWEEMDDSPLLYRTSLKSKVSLSGLFSDQREKRTIIEQKLIDRNN</sequence>
<evidence type="ECO:0000313" key="2">
    <source>
        <dbReference type="Proteomes" id="UP000886998"/>
    </source>
</evidence>
<gene>
    <name evidence="1" type="ORF">TNIN_98671</name>
</gene>
<dbReference type="Proteomes" id="UP000886998">
    <property type="component" value="Unassembled WGS sequence"/>
</dbReference>
<accession>A0A8X7C1M5</accession>
<dbReference type="EMBL" id="BMAV01008425">
    <property type="protein sequence ID" value="GFY52020.1"/>
    <property type="molecule type" value="Genomic_DNA"/>
</dbReference>
<dbReference type="AlphaFoldDB" id="A0A8X7C1M5"/>
<evidence type="ECO:0000313" key="1">
    <source>
        <dbReference type="EMBL" id="GFY52020.1"/>
    </source>
</evidence>
<name>A0A8X7C1M5_9ARAC</name>
<organism evidence="1 2">
    <name type="scientific">Trichonephila inaurata madagascariensis</name>
    <dbReference type="NCBI Taxonomy" id="2747483"/>
    <lineage>
        <taxon>Eukaryota</taxon>
        <taxon>Metazoa</taxon>
        <taxon>Ecdysozoa</taxon>
        <taxon>Arthropoda</taxon>
        <taxon>Chelicerata</taxon>
        <taxon>Arachnida</taxon>
        <taxon>Araneae</taxon>
        <taxon>Araneomorphae</taxon>
        <taxon>Entelegynae</taxon>
        <taxon>Araneoidea</taxon>
        <taxon>Nephilidae</taxon>
        <taxon>Trichonephila</taxon>
        <taxon>Trichonephila inaurata</taxon>
    </lineage>
</organism>
<keyword evidence="2" id="KW-1185">Reference proteome</keyword>
<reference evidence="1" key="1">
    <citation type="submission" date="2020-08" db="EMBL/GenBank/DDBJ databases">
        <title>Multicomponent nature underlies the extraordinary mechanical properties of spider dragline silk.</title>
        <authorList>
            <person name="Kono N."/>
            <person name="Nakamura H."/>
            <person name="Mori M."/>
            <person name="Yoshida Y."/>
            <person name="Ohtoshi R."/>
            <person name="Malay A.D."/>
            <person name="Moran D.A.P."/>
            <person name="Tomita M."/>
            <person name="Numata K."/>
            <person name="Arakawa K."/>
        </authorList>
    </citation>
    <scope>NUCLEOTIDE SEQUENCE</scope>
</reference>